<protein>
    <submittedName>
        <fullName evidence="2">Uncharacterized protein</fullName>
    </submittedName>
</protein>
<evidence type="ECO:0000313" key="2">
    <source>
        <dbReference type="EMBL" id="QPF88571.1"/>
    </source>
</evidence>
<gene>
    <name evidence="2" type="ORF">IC761_18685</name>
</gene>
<dbReference type="RefSeq" id="WP_195798125.1">
    <property type="nucleotide sequence ID" value="NZ_CP061379.1"/>
</dbReference>
<evidence type="ECO:0000313" key="3">
    <source>
        <dbReference type="Proteomes" id="UP000594621"/>
    </source>
</evidence>
<feature type="transmembrane region" description="Helical" evidence="1">
    <location>
        <begin position="29"/>
        <end position="58"/>
    </location>
</feature>
<dbReference type="EMBL" id="CP061379">
    <property type="protein sequence ID" value="QPF88571.1"/>
    <property type="molecule type" value="Genomic_DNA"/>
</dbReference>
<accession>A0A7S9CZT0</accession>
<reference evidence="2 3" key="1">
    <citation type="submission" date="2020-09" db="EMBL/GenBank/DDBJ databases">
        <title>Complete genomes of bradyrhizobia occurring on native shrubby legumes in Australia.</title>
        <authorList>
            <person name="Lafay B."/>
        </authorList>
    </citation>
    <scope>NUCLEOTIDE SEQUENCE [LARGE SCALE GENOMIC DNA]</scope>
    <source>
        <strain evidence="2 3">BDV5040</strain>
    </source>
</reference>
<sequence>MIQEAEAATQIDAVASPRKADLKSDPHGLAFLATIAVVMTAWICGLVWAAIAFLNWVVS</sequence>
<dbReference type="AlphaFoldDB" id="A0A7S9CZT0"/>
<keyword evidence="1" id="KW-1133">Transmembrane helix</keyword>
<evidence type="ECO:0000256" key="1">
    <source>
        <dbReference type="SAM" id="Phobius"/>
    </source>
</evidence>
<dbReference type="Proteomes" id="UP000594621">
    <property type="component" value="Chromosome"/>
</dbReference>
<organism evidence="2 3">
    <name type="scientific">Bradyrhizobium commune</name>
    <dbReference type="NCBI Taxonomy" id="83627"/>
    <lineage>
        <taxon>Bacteria</taxon>
        <taxon>Pseudomonadati</taxon>
        <taxon>Pseudomonadota</taxon>
        <taxon>Alphaproteobacteria</taxon>
        <taxon>Hyphomicrobiales</taxon>
        <taxon>Nitrobacteraceae</taxon>
        <taxon>Bradyrhizobium</taxon>
    </lineage>
</organism>
<keyword evidence="1" id="KW-0472">Membrane</keyword>
<keyword evidence="1" id="KW-0812">Transmembrane</keyword>
<keyword evidence="3" id="KW-1185">Reference proteome</keyword>
<dbReference type="KEGG" id="bcou:IC761_18685"/>
<proteinExistence type="predicted"/>
<name>A0A7S9CZT0_9BRAD</name>